<evidence type="ECO:0000313" key="1">
    <source>
        <dbReference type="EnsemblMetazoa" id="Aqu2.1.35383_001"/>
    </source>
</evidence>
<dbReference type="EnsemblMetazoa" id="Aqu2.1.35383_001">
    <property type="protein sequence ID" value="Aqu2.1.35383_001"/>
    <property type="gene ID" value="Aqu2.1.35383"/>
</dbReference>
<accession>A0A1X7V5U3</accession>
<dbReference type="AlphaFoldDB" id="A0A1X7V5U3"/>
<dbReference type="InParanoid" id="A0A1X7V5U3"/>
<reference evidence="1" key="1">
    <citation type="submission" date="2017-05" db="UniProtKB">
        <authorList>
            <consortium name="EnsemblMetazoa"/>
        </authorList>
    </citation>
    <scope>IDENTIFICATION</scope>
</reference>
<organism evidence="1">
    <name type="scientific">Amphimedon queenslandica</name>
    <name type="common">Sponge</name>
    <dbReference type="NCBI Taxonomy" id="400682"/>
    <lineage>
        <taxon>Eukaryota</taxon>
        <taxon>Metazoa</taxon>
        <taxon>Porifera</taxon>
        <taxon>Demospongiae</taxon>
        <taxon>Heteroscleromorpha</taxon>
        <taxon>Haplosclerida</taxon>
        <taxon>Niphatidae</taxon>
        <taxon>Amphimedon</taxon>
    </lineage>
</organism>
<protein>
    <submittedName>
        <fullName evidence="1">Uncharacterized protein</fullName>
    </submittedName>
</protein>
<sequence>SCQRPLGTSAYGFYLHPCQLSLTYCLSIHSCELGNYVLPLLLQQRQSWGRRGFPTREH</sequence>
<proteinExistence type="predicted"/>
<name>A0A1X7V5U3_AMPQE</name>